<feature type="compositionally biased region" description="Polar residues" evidence="1">
    <location>
        <begin position="1080"/>
        <end position="1102"/>
    </location>
</feature>
<dbReference type="Pfam" id="PF13424">
    <property type="entry name" value="TPR_12"/>
    <property type="match status" value="3"/>
</dbReference>
<evidence type="ECO:0000256" key="1">
    <source>
        <dbReference type="SAM" id="MobiDB-lite"/>
    </source>
</evidence>
<reference evidence="2 3" key="1">
    <citation type="journal article" date="2016" name="Nat. Commun.">
        <title>Ectomycorrhizal ecology is imprinted in the genome of the dominant symbiotic fungus Cenococcum geophilum.</title>
        <authorList>
            <consortium name="DOE Joint Genome Institute"/>
            <person name="Peter M."/>
            <person name="Kohler A."/>
            <person name="Ohm R.A."/>
            <person name="Kuo A."/>
            <person name="Krutzmann J."/>
            <person name="Morin E."/>
            <person name="Arend M."/>
            <person name="Barry K.W."/>
            <person name="Binder M."/>
            <person name="Choi C."/>
            <person name="Clum A."/>
            <person name="Copeland A."/>
            <person name="Grisel N."/>
            <person name="Haridas S."/>
            <person name="Kipfer T."/>
            <person name="LaButti K."/>
            <person name="Lindquist E."/>
            <person name="Lipzen A."/>
            <person name="Maire R."/>
            <person name="Meier B."/>
            <person name="Mihaltcheva S."/>
            <person name="Molinier V."/>
            <person name="Murat C."/>
            <person name="Poggeler S."/>
            <person name="Quandt C.A."/>
            <person name="Sperisen C."/>
            <person name="Tritt A."/>
            <person name="Tisserant E."/>
            <person name="Crous P.W."/>
            <person name="Henrissat B."/>
            <person name="Nehls U."/>
            <person name="Egli S."/>
            <person name="Spatafora J.W."/>
            <person name="Grigoriev I.V."/>
            <person name="Martin F.M."/>
        </authorList>
    </citation>
    <scope>NUCLEOTIDE SEQUENCE [LARGE SCALE GENOMIC DNA]</scope>
    <source>
        <strain evidence="2 3">CBS 207.34</strain>
    </source>
</reference>
<dbReference type="InterPro" id="IPR011990">
    <property type="entry name" value="TPR-like_helical_dom_sf"/>
</dbReference>
<dbReference type="Gene3D" id="1.25.40.10">
    <property type="entry name" value="Tetratricopeptide repeat domain"/>
    <property type="match status" value="2"/>
</dbReference>
<dbReference type="Pfam" id="PF13374">
    <property type="entry name" value="TPR_10"/>
    <property type="match status" value="1"/>
</dbReference>
<organism evidence="2 3">
    <name type="scientific">Glonium stellatum</name>
    <dbReference type="NCBI Taxonomy" id="574774"/>
    <lineage>
        <taxon>Eukaryota</taxon>
        <taxon>Fungi</taxon>
        <taxon>Dikarya</taxon>
        <taxon>Ascomycota</taxon>
        <taxon>Pezizomycotina</taxon>
        <taxon>Dothideomycetes</taxon>
        <taxon>Pleosporomycetidae</taxon>
        <taxon>Gloniales</taxon>
        <taxon>Gloniaceae</taxon>
        <taxon>Glonium</taxon>
    </lineage>
</organism>
<keyword evidence="3" id="KW-1185">Reference proteome</keyword>
<accession>A0A8E2EY34</accession>
<dbReference type="AlphaFoldDB" id="A0A8E2EY34"/>
<protein>
    <submittedName>
        <fullName evidence="2">Tetratricopeptide repeat domain-containing protein</fullName>
    </submittedName>
</protein>
<gene>
    <name evidence="2" type="ORF">AOQ84DRAFT_343008</name>
</gene>
<dbReference type="EMBL" id="KV750014">
    <property type="protein sequence ID" value="OCL06656.1"/>
    <property type="molecule type" value="Genomic_DNA"/>
</dbReference>
<dbReference type="PANTHER" id="PTHR46082:SF6">
    <property type="entry name" value="AAA+ ATPASE DOMAIN-CONTAINING PROTEIN-RELATED"/>
    <property type="match status" value="1"/>
</dbReference>
<dbReference type="SUPFAM" id="SSF48452">
    <property type="entry name" value="TPR-like"/>
    <property type="match status" value="2"/>
</dbReference>
<dbReference type="GO" id="GO:0043531">
    <property type="term" value="F:ADP binding"/>
    <property type="evidence" value="ECO:0007669"/>
    <property type="project" value="InterPro"/>
</dbReference>
<dbReference type="InterPro" id="IPR027417">
    <property type="entry name" value="P-loop_NTPase"/>
</dbReference>
<dbReference type="OrthoDB" id="5086500at2759"/>
<dbReference type="InterPro" id="IPR053137">
    <property type="entry name" value="NLR-like"/>
</dbReference>
<dbReference type="Gene3D" id="3.40.50.300">
    <property type="entry name" value="P-loop containing nucleotide triphosphate hydrolases"/>
    <property type="match status" value="1"/>
</dbReference>
<name>A0A8E2EY34_9PEZI</name>
<dbReference type="Proteomes" id="UP000250140">
    <property type="component" value="Unassembled WGS sequence"/>
</dbReference>
<sequence>MTDPFSIIAGTAGLLDISFRLIGYLRQVEESAGKIEEEITALTQEINALITVNDAIDALWRDNHDATPAPPFEGTVNPEDLWRKLASLLQECRDTAQKLEILLKEVIGKNGPKVSGKFDGIKKQLRKQSKDRDYIDVRHRLSSYQAGLQMLLSALNVVYTRSNSASNEAVVGSLDRLQRQNATLQYQMEFLRRKLNSSDGDNLRSSINSAQAVASLTSLNEHFDLPQTVSSIFTGRDLQLKELKHMLDVATPQQHGQSQKRFVIHGLGGSGKTQFCCKFAQDNRKHFWGIFWIDGSSYENAKHTFARIAKIGGAEPNENAAKNWLSSQHRPWLLLIDNADDPDVDVTRYFPGGERGVILITTRNPSNKVHGTVGSRFYHFEKLETDEASDLLLKAAFLPGPWELQTRTLAARIAEALGYLPLALIHAGKAIMDGVCSLANYLDFYGRTWKRIRRSRSISGYRGDKDANMNVYSTWEIVYLGLEAKKTETSDDGIQLLKMFSFFYWENIEVDILIAAAQNPKREQQSAEETEHNTKAALRPNARSLIQSARERVIGYIENFLKVNPILPAVLRDDDQTPFDEDRLRIALTFLVQMGMLTHHEESDSYWMHPLVHTWVRERPQTSTGEQAIWCQAAITTLASCIFFKPPTEYARLDERLRSDILPHVENVRKAQKIIHERILDNQKTRKRSWLVSWLFPLVVTREIQPIEWAKFSLVYLQAGKWDEAEKLQQPVKELACEKLGMDHPRTIDIMQLLSVTYTLQTRNNKASDLQRQVLNACTRIYGPNHPRTLKVTDILGATCLLQSRFSESRRLHEQAIKGMTEVLGAEHEDTLIAVDNLGVVMSRYFFYDKAKDLHLRAFNGMKRTLGPTHSHTLQAMERLALSYLYLENLDLAHEIAEQVLEAREKKFGRESPYTLMAQLTIARIKTAKNETDEAETIIRTGLPVAERNLGDNHLGVLVARTSLSQVLVRQKRYDEAEEILINVIQRHRYEGSQREDGEHTDRFQALWFLLKCYQLQGKIEEAIRTGDELWEAVHSIGKEGLGSQHAFTRILAEKREELLAARQRPSAGSAPASYDPFSPGNTPRPCSSHSSPGSIAKSLTF</sequence>
<evidence type="ECO:0000313" key="3">
    <source>
        <dbReference type="Proteomes" id="UP000250140"/>
    </source>
</evidence>
<dbReference type="PANTHER" id="PTHR46082">
    <property type="entry name" value="ATP/GTP-BINDING PROTEIN-RELATED"/>
    <property type="match status" value="1"/>
</dbReference>
<evidence type="ECO:0000313" key="2">
    <source>
        <dbReference type="EMBL" id="OCL06656.1"/>
    </source>
</evidence>
<proteinExistence type="predicted"/>
<dbReference type="SUPFAM" id="SSF52540">
    <property type="entry name" value="P-loop containing nucleoside triphosphate hydrolases"/>
    <property type="match status" value="1"/>
</dbReference>
<feature type="region of interest" description="Disordered" evidence="1">
    <location>
        <begin position="1062"/>
        <end position="1102"/>
    </location>
</feature>